<reference evidence="1 2" key="1">
    <citation type="submission" date="2011-04" db="EMBL/GenBank/DDBJ databases">
        <title>Complete sequence of Cellulomonas fimi ATCC 484.</title>
        <authorList>
            <consortium name="US DOE Joint Genome Institute"/>
            <person name="Lucas S."/>
            <person name="Han J."/>
            <person name="Lapidus A."/>
            <person name="Cheng J.-F."/>
            <person name="Goodwin L."/>
            <person name="Pitluck S."/>
            <person name="Peters L."/>
            <person name="Chertkov O."/>
            <person name="Detter J.C."/>
            <person name="Han C."/>
            <person name="Tapia R."/>
            <person name="Land M."/>
            <person name="Hauser L."/>
            <person name="Kyrpides N."/>
            <person name="Ivanova N."/>
            <person name="Ovchinnikova G."/>
            <person name="Pagani I."/>
            <person name="Mead D."/>
            <person name="Brumm P."/>
            <person name="Woyke T."/>
        </authorList>
    </citation>
    <scope>NUCLEOTIDE SEQUENCE [LARGE SCALE GENOMIC DNA]</scope>
    <source>
        <strain evidence="2">ATCC 484 / DSM 20113 / JCM 1341 / NBRC 15513 / NCIMB 8980 / NCTC 7547</strain>
    </source>
</reference>
<sequence length="344" mass="34054">MRRRGGVVRRGGAAVLGLVAALTACSRPLDVPLTPLPGADLFAVSDVDGVPVVVGIDVDEPTAVATARVLRGRGDVHASSVVGVGPDGGAVLSWSGSGATTSFVTVGAAGTDVRETGVGIDTGLAASLGDTVLALLPVLGGDGARLRRASLADGEDLGDVEVGLVPQALTGRPGAGFLVASWSGGRLALQTVGLDGTAGPVERRDLGPVDVRAVTWAQDGVVVAAAAQGPLPEPAPIALPDGGSVDVRVERVGPATAFVSVTPDAIAYDVTIDGGPGVAVRDRSTGHEVTFPSLRDESVAGLALTADGFVAVLGTTTVLVRDPGSGEVASVRLPGPSSTAWGSR</sequence>
<evidence type="ECO:0000313" key="1">
    <source>
        <dbReference type="EMBL" id="AEE44246.1"/>
    </source>
</evidence>
<keyword evidence="2" id="KW-1185">Reference proteome</keyword>
<proteinExistence type="predicted"/>
<dbReference type="RefSeq" id="WP_013769276.1">
    <property type="nucleotide sequence ID" value="NC_015514.1"/>
</dbReference>
<organism evidence="1 2">
    <name type="scientific">Cellulomonas fimi (strain ATCC 484 / DSM 20113 / JCM 1341 / CCUG 24087 / LMG 16345 / NBRC 15513 / NCIMB 8980 / NCTC 7547 / NRS-133)</name>
    <dbReference type="NCBI Taxonomy" id="590998"/>
    <lineage>
        <taxon>Bacteria</taxon>
        <taxon>Bacillati</taxon>
        <taxon>Actinomycetota</taxon>
        <taxon>Actinomycetes</taxon>
        <taxon>Micrococcales</taxon>
        <taxon>Cellulomonadaceae</taxon>
        <taxon>Cellulomonas</taxon>
    </lineage>
</organism>
<dbReference type="Proteomes" id="UP000008460">
    <property type="component" value="Chromosome"/>
</dbReference>
<dbReference type="HOGENOM" id="CLU_805841_0_0_11"/>
<dbReference type="AlphaFoldDB" id="F4H4P5"/>
<dbReference type="PROSITE" id="PS51257">
    <property type="entry name" value="PROKAR_LIPOPROTEIN"/>
    <property type="match status" value="1"/>
</dbReference>
<dbReference type="EMBL" id="CP002666">
    <property type="protein sequence ID" value="AEE44246.1"/>
    <property type="molecule type" value="Genomic_DNA"/>
</dbReference>
<dbReference type="KEGG" id="cfi:Celf_0096"/>
<name>F4H4P5_CELFA</name>
<dbReference type="STRING" id="590998.Celf_0096"/>
<evidence type="ECO:0008006" key="3">
    <source>
        <dbReference type="Google" id="ProtNLM"/>
    </source>
</evidence>
<accession>F4H4P5</accession>
<evidence type="ECO:0000313" key="2">
    <source>
        <dbReference type="Proteomes" id="UP000008460"/>
    </source>
</evidence>
<protein>
    <recommendedName>
        <fullName evidence="3">Lipoprotein</fullName>
    </recommendedName>
</protein>
<gene>
    <name evidence="1" type="ordered locus">Celf_0096</name>
</gene>